<proteinExistence type="predicted"/>
<name>A0A834M572_RHYFE</name>
<gene>
    <name evidence="1" type="ORF">GWI33_014745</name>
</gene>
<comment type="caution">
    <text evidence="1">The sequence shown here is derived from an EMBL/GenBank/DDBJ whole genome shotgun (WGS) entry which is preliminary data.</text>
</comment>
<evidence type="ECO:0000313" key="2">
    <source>
        <dbReference type="Proteomes" id="UP000625711"/>
    </source>
</evidence>
<dbReference type="EMBL" id="JAACXV010013762">
    <property type="protein sequence ID" value="KAF7272471.1"/>
    <property type="molecule type" value="Genomic_DNA"/>
</dbReference>
<dbReference type="Proteomes" id="UP000625711">
    <property type="component" value="Unassembled WGS sequence"/>
</dbReference>
<keyword evidence="2" id="KW-1185">Reference proteome</keyword>
<reference evidence="1" key="1">
    <citation type="submission" date="2020-08" db="EMBL/GenBank/DDBJ databases">
        <title>Genome sequencing and assembly of the red palm weevil Rhynchophorus ferrugineus.</title>
        <authorList>
            <person name="Dias G.B."/>
            <person name="Bergman C.M."/>
            <person name="Manee M."/>
        </authorList>
    </citation>
    <scope>NUCLEOTIDE SEQUENCE</scope>
    <source>
        <strain evidence="1">AA-2017</strain>
        <tissue evidence="1">Whole larva</tissue>
    </source>
</reference>
<organism evidence="1 2">
    <name type="scientific">Rhynchophorus ferrugineus</name>
    <name type="common">Red palm weevil</name>
    <name type="synonym">Curculio ferrugineus</name>
    <dbReference type="NCBI Taxonomy" id="354439"/>
    <lineage>
        <taxon>Eukaryota</taxon>
        <taxon>Metazoa</taxon>
        <taxon>Ecdysozoa</taxon>
        <taxon>Arthropoda</taxon>
        <taxon>Hexapoda</taxon>
        <taxon>Insecta</taxon>
        <taxon>Pterygota</taxon>
        <taxon>Neoptera</taxon>
        <taxon>Endopterygota</taxon>
        <taxon>Coleoptera</taxon>
        <taxon>Polyphaga</taxon>
        <taxon>Cucujiformia</taxon>
        <taxon>Curculionidae</taxon>
        <taxon>Dryophthorinae</taxon>
        <taxon>Rhynchophorus</taxon>
    </lineage>
</organism>
<dbReference type="AlphaFoldDB" id="A0A834M572"/>
<sequence length="96" mass="11399">MTNERSIAYLMNIRTCRIKVLLTSLKQQINEFDEGFGVEYLILRCDLFKEQFKEFNLIQPEIEEFLEPEIAECLEFQDLYYHCLCNAERSSSCSVN</sequence>
<evidence type="ECO:0000313" key="1">
    <source>
        <dbReference type="EMBL" id="KAF7272471.1"/>
    </source>
</evidence>
<accession>A0A834M572</accession>
<protein>
    <submittedName>
        <fullName evidence="1">Uncharacterized protein</fullName>
    </submittedName>
</protein>